<dbReference type="PANTHER" id="PTHR47505">
    <property type="entry name" value="DNA UTILIZATION PROTEIN YHGH"/>
    <property type="match status" value="1"/>
</dbReference>
<dbReference type="RefSeq" id="WP_345702668.1">
    <property type="nucleotide sequence ID" value="NZ_BAABJP010000007.1"/>
</dbReference>
<comment type="caution">
    <text evidence="2">The sequence shown here is derived from an EMBL/GenBank/DDBJ whole genome shotgun (WGS) entry which is preliminary data.</text>
</comment>
<protein>
    <submittedName>
        <fullName evidence="2">ComF family protein</fullName>
    </submittedName>
</protein>
<keyword evidence="3" id="KW-1185">Reference proteome</keyword>
<dbReference type="Proteomes" id="UP001428817">
    <property type="component" value="Unassembled WGS sequence"/>
</dbReference>
<reference evidence="3" key="1">
    <citation type="journal article" date="2019" name="Int. J. Syst. Evol. Microbiol.">
        <title>The Global Catalogue of Microorganisms (GCM) 10K type strain sequencing project: providing services to taxonomists for standard genome sequencing and annotation.</title>
        <authorList>
            <consortium name="The Broad Institute Genomics Platform"/>
            <consortium name="The Broad Institute Genome Sequencing Center for Infectious Disease"/>
            <person name="Wu L."/>
            <person name="Ma J."/>
        </authorList>
    </citation>
    <scope>NUCLEOTIDE SEQUENCE [LARGE SCALE GENOMIC DNA]</scope>
    <source>
        <strain evidence="3">JCM 18303</strain>
    </source>
</reference>
<evidence type="ECO:0000256" key="1">
    <source>
        <dbReference type="ARBA" id="ARBA00008007"/>
    </source>
</evidence>
<dbReference type="EMBL" id="BAABJP010000007">
    <property type="protein sequence ID" value="GAA5150945.1"/>
    <property type="molecule type" value="Genomic_DNA"/>
</dbReference>
<name>A0ABP9PY19_9PSEU</name>
<dbReference type="PANTHER" id="PTHR47505:SF1">
    <property type="entry name" value="DNA UTILIZATION PROTEIN YHGH"/>
    <property type="match status" value="1"/>
</dbReference>
<dbReference type="InterPro" id="IPR051910">
    <property type="entry name" value="ComF/GntX_DNA_util-trans"/>
</dbReference>
<accession>A0ABP9PY19</accession>
<gene>
    <name evidence="2" type="ORF">GCM10023321_17120</name>
</gene>
<dbReference type="InterPro" id="IPR000836">
    <property type="entry name" value="PRTase_dom"/>
</dbReference>
<comment type="similarity">
    <text evidence="1">Belongs to the ComF/GntX family.</text>
</comment>
<evidence type="ECO:0000313" key="3">
    <source>
        <dbReference type="Proteomes" id="UP001428817"/>
    </source>
</evidence>
<proteinExistence type="inferred from homology"/>
<dbReference type="SUPFAM" id="SSF53271">
    <property type="entry name" value="PRTase-like"/>
    <property type="match status" value="1"/>
</dbReference>
<dbReference type="Gene3D" id="3.40.50.2020">
    <property type="match status" value="1"/>
</dbReference>
<evidence type="ECO:0000313" key="2">
    <source>
        <dbReference type="EMBL" id="GAA5150945.1"/>
    </source>
</evidence>
<sequence>MAAPRALWRGLVELVLPLCCAGCGRHGAAWCPDCAAGVGRPRFVGGLPALPPVVAAGRYAGPLRAALLGYKERGRRELAGPLAGQLHAALRGCPLPVAERCWLVPAPSRRAAVRARGHDHVRTLAERLAELLAANVAVGVGCALRMRGGGRDSVGLSPAARAANLLGRVGVDRSRLPPPGAEVLVIDDVVTTGVTLRHCVAALSEAGVPVRGALVLCDATGAS</sequence>
<dbReference type="InterPro" id="IPR029057">
    <property type="entry name" value="PRTase-like"/>
</dbReference>
<dbReference type="CDD" id="cd06223">
    <property type="entry name" value="PRTases_typeI"/>
    <property type="match status" value="1"/>
</dbReference>
<organism evidence="2 3">
    <name type="scientific">Pseudonocardia eucalypti</name>
    <dbReference type="NCBI Taxonomy" id="648755"/>
    <lineage>
        <taxon>Bacteria</taxon>
        <taxon>Bacillati</taxon>
        <taxon>Actinomycetota</taxon>
        <taxon>Actinomycetes</taxon>
        <taxon>Pseudonocardiales</taxon>
        <taxon>Pseudonocardiaceae</taxon>
        <taxon>Pseudonocardia</taxon>
    </lineage>
</organism>